<dbReference type="InterPro" id="IPR000659">
    <property type="entry name" value="Pyridox_Oxase"/>
</dbReference>
<dbReference type="EC" id="1.4.3.5" evidence="5"/>
<dbReference type="InterPro" id="IPR011576">
    <property type="entry name" value="Pyridox_Oxase_N"/>
</dbReference>
<dbReference type="InterPro" id="IPR019576">
    <property type="entry name" value="Pyridoxamine_oxidase_dimer_C"/>
</dbReference>
<dbReference type="Pfam" id="PF10590">
    <property type="entry name" value="PNP_phzG_C"/>
    <property type="match status" value="1"/>
</dbReference>
<keyword evidence="4 5" id="KW-0560">Oxidoreductase</keyword>
<dbReference type="PROSITE" id="PS01064">
    <property type="entry name" value="PYRIDOX_OXIDASE"/>
    <property type="match status" value="1"/>
</dbReference>
<keyword evidence="13" id="KW-1185">Reference proteome</keyword>
<evidence type="ECO:0000259" key="8">
    <source>
        <dbReference type="Pfam" id="PF01243"/>
    </source>
</evidence>
<evidence type="ECO:0000256" key="2">
    <source>
        <dbReference type="ARBA" id="ARBA00022630"/>
    </source>
</evidence>
<evidence type="ECO:0000256" key="3">
    <source>
        <dbReference type="ARBA" id="ARBA00022643"/>
    </source>
</evidence>
<feature type="binding site" evidence="5 6">
    <location>
        <position position="126"/>
    </location>
    <ligand>
        <name>substrate</name>
    </ligand>
</feature>
<evidence type="ECO:0000313" key="11">
    <source>
        <dbReference type="EMBL" id="SPX62358.1"/>
    </source>
</evidence>
<dbReference type="RefSeq" id="WP_058443825.1">
    <property type="nucleotide sequence ID" value="NZ_CAAAHT010000024.1"/>
</dbReference>
<comment type="catalytic activity">
    <reaction evidence="5">
        <text>pyridoxine 5'-phosphate + O2 = pyridoxal 5'-phosphate + H2O2</text>
        <dbReference type="Rhea" id="RHEA:15149"/>
        <dbReference type="ChEBI" id="CHEBI:15379"/>
        <dbReference type="ChEBI" id="CHEBI:16240"/>
        <dbReference type="ChEBI" id="CHEBI:58589"/>
        <dbReference type="ChEBI" id="CHEBI:597326"/>
        <dbReference type="EC" id="1.4.3.5"/>
    </reaction>
</comment>
<accession>A0A0W0U4N4</accession>
<evidence type="ECO:0000256" key="1">
    <source>
        <dbReference type="ARBA" id="ARBA00007301"/>
    </source>
</evidence>
<evidence type="ECO:0000256" key="6">
    <source>
        <dbReference type="PIRSR" id="PIRSR000190-1"/>
    </source>
</evidence>
<feature type="binding site" evidence="5 7">
    <location>
        <position position="86"/>
    </location>
    <ligand>
        <name>FMN</name>
        <dbReference type="ChEBI" id="CHEBI:58210"/>
    </ligand>
</feature>
<evidence type="ECO:0000256" key="4">
    <source>
        <dbReference type="ARBA" id="ARBA00023002"/>
    </source>
</evidence>
<feature type="binding site" evidence="5 7">
    <location>
        <position position="108"/>
    </location>
    <ligand>
        <name>FMN</name>
        <dbReference type="ChEBI" id="CHEBI:58210"/>
    </ligand>
</feature>
<evidence type="ECO:0000313" key="14">
    <source>
        <dbReference type="Proteomes" id="UP000251942"/>
    </source>
</evidence>
<feature type="binding site" evidence="5 7">
    <location>
        <begin position="143"/>
        <end position="144"/>
    </location>
    <ligand>
        <name>FMN</name>
        <dbReference type="ChEBI" id="CHEBI:58210"/>
    </ligand>
</feature>
<dbReference type="NCBIfam" id="NF004231">
    <property type="entry name" value="PRK05679.1"/>
    <property type="match status" value="1"/>
</dbReference>
<dbReference type="GO" id="GO:0004733">
    <property type="term" value="F:pyridoxamine phosphate oxidase activity"/>
    <property type="evidence" value="ECO:0007669"/>
    <property type="project" value="UniProtKB-UniRule"/>
</dbReference>
<dbReference type="GO" id="GO:0008615">
    <property type="term" value="P:pyridoxine biosynthetic process"/>
    <property type="evidence" value="ECO:0007669"/>
    <property type="project" value="UniProtKB-UniRule"/>
</dbReference>
<keyword evidence="3 5" id="KW-0288">FMN</keyword>
<comment type="caution">
    <text evidence="5">Lacks conserved residue(s) required for the propagation of feature annotation.</text>
</comment>
<dbReference type="EMBL" id="UASS01000038">
    <property type="protein sequence ID" value="SPX62358.1"/>
    <property type="molecule type" value="Genomic_DNA"/>
</dbReference>
<feature type="binding site" evidence="5 7">
    <location>
        <position position="198"/>
    </location>
    <ligand>
        <name>FMN</name>
        <dbReference type="ChEBI" id="CHEBI:58210"/>
    </ligand>
</feature>
<evidence type="ECO:0000256" key="7">
    <source>
        <dbReference type="PIRSR" id="PIRSR000190-2"/>
    </source>
</evidence>
<dbReference type="PANTHER" id="PTHR10851">
    <property type="entry name" value="PYRIDOXINE-5-PHOSPHATE OXIDASE"/>
    <property type="match status" value="1"/>
</dbReference>
<name>A0A0W0U4N4_9GAMM</name>
<dbReference type="PATRIC" id="fig|453.4.peg.659"/>
<dbReference type="PIRSF" id="PIRSF000190">
    <property type="entry name" value="Pyd_amn-ph_oxd"/>
    <property type="match status" value="1"/>
</dbReference>
<comment type="pathway">
    <text evidence="5">Cofactor metabolism; pyridoxal 5'-phosphate salvage; pyridoxal 5'-phosphate from pyridoxine 5'-phosphate: step 1/1.</text>
</comment>
<dbReference type="Proteomes" id="UP000054698">
    <property type="component" value="Unassembled WGS sequence"/>
</dbReference>
<dbReference type="EMBL" id="UGNY01000001">
    <property type="protein sequence ID" value="STX39648.1"/>
    <property type="molecule type" value="Genomic_DNA"/>
</dbReference>
<feature type="binding site" evidence="6">
    <location>
        <begin position="11"/>
        <end position="14"/>
    </location>
    <ligand>
        <name>substrate</name>
    </ligand>
</feature>
<comment type="function">
    <text evidence="5">Catalyzes the oxidation of either pyridoxine 5'-phosphate (PNP) or pyridoxamine 5'-phosphate (PMP) into pyridoxal 5'-phosphate (PLP).</text>
</comment>
<dbReference type="GO" id="GO:0010181">
    <property type="term" value="F:FMN binding"/>
    <property type="evidence" value="ECO:0007669"/>
    <property type="project" value="UniProtKB-UniRule"/>
</dbReference>
<evidence type="ECO:0000256" key="5">
    <source>
        <dbReference type="HAMAP-Rule" id="MF_01629"/>
    </source>
</evidence>
<keyword evidence="5" id="KW-0664">Pyridoxine biosynthesis</keyword>
<dbReference type="Gene3D" id="2.30.110.10">
    <property type="entry name" value="Electron Transport, Fmn-binding Protein, Chain A"/>
    <property type="match status" value="1"/>
</dbReference>
<comment type="cofactor">
    <cofactor evidence="5 7">
        <name>FMN</name>
        <dbReference type="ChEBI" id="CHEBI:58210"/>
    </cofactor>
    <text evidence="5 7">Binds 1 FMN per subunit.</text>
</comment>
<reference evidence="14 15" key="2">
    <citation type="submission" date="2018-06" db="EMBL/GenBank/DDBJ databases">
        <authorList>
            <consortium name="Pathogen Informatics"/>
            <person name="Doyle S."/>
        </authorList>
    </citation>
    <scope>NUCLEOTIDE SEQUENCE [LARGE SCALE GENOMIC DNA]</scope>
    <source>
        <strain evidence="12 15">NCTC11978</strain>
        <strain evidence="11 14">NCTC12022</strain>
    </source>
</reference>
<feature type="binding site" evidence="5 7">
    <location>
        <begin position="64"/>
        <end position="69"/>
    </location>
    <ligand>
        <name>FMN</name>
        <dbReference type="ChEBI" id="CHEBI:58210"/>
    </ligand>
</feature>
<feature type="binding site" evidence="5 6">
    <location>
        <position position="134"/>
    </location>
    <ligand>
        <name>substrate</name>
    </ligand>
</feature>
<feature type="binding site" evidence="5 6">
    <location>
        <begin position="194"/>
        <end position="196"/>
    </location>
    <ligand>
        <name>substrate</name>
    </ligand>
</feature>
<evidence type="ECO:0000313" key="12">
    <source>
        <dbReference type="EMBL" id="STX39648.1"/>
    </source>
</evidence>
<feature type="binding site" evidence="5 7">
    <location>
        <position position="188"/>
    </location>
    <ligand>
        <name>FMN</name>
        <dbReference type="ChEBI" id="CHEBI:58210"/>
    </ligand>
</feature>
<dbReference type="UniPathway" id="UPA01068">
    <property type="reaction ID" value="UER00304"/>
</dbReference>
<evidence type="ECO:0000313" key="10">
    <source>
        <dbReference type="EMBL" id="KTD02994.1"/>
    </source>
</evidence>
<dbReference type="PANTHER" id="PTHR10851:SF0">
    <property type="entry name" value="PYRIDOXINE-5'-PHOSPHATE OXIDASE"/>
    <property type="match status" value="1"/>
</dbReference>
<protein>
    <recommendedName>
        <fullName evidence="5">Pyridoxine/pyridoxamine 5'-phosphate oxidase</fullName>
        <ecNumber evidence="5">1.4.3.5</ecNumber>
    </recommendedName>
    <alternativeName>
        <fullName evidence="5">PNP/PMP oxidase</fullName>
        <shortName evidence="5">PNPOx</shortName>
    </alternativeName>
    <alternativeName>
        <fullName evidence="5">Pyridoxal 5'-phosphate synthase</fullName>
    </alternativeName>
</protein>
<dbReference type="InterPro" id="IPR019740">
    <property type="entry name" value="Pyridox_Oxase_CS"/>
</dbReference>
<dbReference type="NCBIfam" id="TIGR00558">
    <property type="entry name" value="pdxH"/>
    <property type="match status" value="1"/>
</dbReference>
<dbReference type="Proteomes" id="UP000251942">
    <property type="component" value="Unassembled WGS sequence"/>
</dbReference>
<dbReference type="Pfam" id="PF01243">
    <property type="entry name" value="PNPOx_N"/>
    <property type="match status" value="1"/>
</dbReference>
<dbReference type="InterPro" id="IPR012349">
    <property type="entry name" value="Split_barrel_FMN-bd"/>
</dbReference>
<dbReference type="HAMAP" id="MF_01629">
    <property type="entry name" value="PdxH"/>
    <property type="match status" value="1"/>
</dbReference>
<dbReference type="OrthoDB" id="9780392at2"/>
<dbReference type="EMBL" id="LNYB01000018">
    <property type="protein sequence ID" value="KTD02994.1"/>
    <property type="molecule type" value="Genomic_DNA"/>
</dbReference>
<comment type="subunit">
    <text evidence="5">Homodimer.</text>
</comment>
<dbReference type="SUPFAM" id="SSF50475">
    <property type="entry name" value="FMN-binding split barrel"/>
    <property type="match status" value="1"/>
</dbReference>
<dbReference type="AlphaFoldDB" id="A0A0W0U4N4"/>
<feature type="domain" description="Pyridoxine 5'-phosphate oxidase dimerisation C-terminal" evidence="9">
    <location>
        <begin position="175"/>
        <end position="215"/>
    </location>
</feature>
<evidence type="ECO:0000313" key="13">
    <source>
        <dbReference type="Proteomes" id="UP000054698"/>
    </source>
</evidence>
<comment type="pathway">
    <text evidence="5">Cofactor metabolism; pyridoxal 5'-phosphate salvage; pyridoxal 5'-phosphate from pyridoxamine 5'-phosphate: step 1/1.</text>
</comment>
<comment type="similarity">
    <text evidence="1 5">Belongs to the pyridoxamine 5'-phosphate oxidase family.</text>
</comment>
<feature type="binding site" evidence="5 7">
    <location>
        <begin position="79"/>
        <end position="80"/>
    </location>
    <ligand>
        <name>FMN</name>
        <dbReference type="ChEBI" id="CHEBI:58210"/>
    </ligand>
</feature>
<feature type="binding site" evidence="5 6">
    <location>
        <position position="130"/>
    </location>
    <ligand>
        <name>substrate</name>
    </ligand>
</feature>
<evidence type="ECO:0000313" key="15">
    <source>
        <dbReference type="Proteomes" id="UP000254033"/>
    </source>
</evidence>
<gene>
    <name evidence="5 10" type="primary">pdxH</name>
    <name evidence="11" type="synonym">pdxH_3</name>
    <name evidence="10" type="ORF">Lfee_0610</name>
    <name evidence="12" type="ORF">NCTC11978_02853</name>
    <name evidence="11" type="ORF">NCTC12022_03116</name>
</gene>
<comment type="catalytic activity">
    <reaction evidence="5">
        <text>pyridoxamine 5'-phosphate + O2 + H2O = pyridoxal 5'-phosphate + H2O2 + NH4(+)</text>
        <dbReference type="Rhea" id="RHEA:15817"/>
        <dbReference type="ChEBI" id="CHEBI:15377"/>
        <dbReference type="ChEBI" id="CHEBI:15379"/>
        <dbReference type="ChEBI" id="CHEBI:16240"/>
        <dbReference type="ChEBI" id="CHEBI:28938"/>
        <dbReference type="ChEBI" id="CHEBI:58451"/>
        <dbReference type="ChEBI" id="CHEBI:597326"/>
        <dbReference type="EC" id="1.4.3.5"/>
    </reaction>
</comment>
<dbReference type="STRING" id="453.Lfee_0610"/>
<sequence length="215" mass="25139">MSHWRTLAEIRREYGDLNLNEESVEECPITQFKHWFEEVLLSEKSDPTAMVLSTVDEKGYPDSRVVLLKGLDEGTFIFYTNYGSSKSVQLGRIPYAALNFYWPQMARQVRIRGRVKRTTKKQSDTYFASRPVTSQLSAIASPQSQKISDRESLERSLNELIAQHGQEPIVRPRHWGGYIVIPDEIEFWQGRDNRLHDRIFYYKSKGQWIHCRLAP</sequence>
<feature type="domain" description="Pyridoxamine 5'-phosphate oxidase N-terminal" evidence="8">
    <location>
        <begin position="43"/>
        <end position="160"/>
    </location>
</feature>
<feature type="binding site" evidence="5 6">
    <location>
        <position position="69"/>
    </location>
    <ligand>
        <name>substrate</name>
    </ligand>
</feature>
<proteinExistence type="inferred from homology"/>
<dbReference type="Proteomes" id="UP000254033">
    <property type="component" value="Unassembled WGS sequence"/>
</dbReference>
<reference evidence="10 13" key="1">
    <citation type="submission" date="2015-11" db="EMBL/GenBank/DDBJ databases">
        <title>Genomic analysis of 38 Legionella species identifies large and diverse effector repertoires.</title>
        <authorList>
            <person name="Burstein D."/>
            <person name="Amaro F."/>
            <person name="Zusman T."/>
            <person name="Lifshitz Z."/>
            <person name="Cohen O."/>
            <person name="Gilbert J.A."/>
            <person name="Pupko T."/>
            <person name="Shuman H.A."/>
            <person name="Segal G."/>
        </authorList>
    </citation>
    <scope>NUCLEOTIDE SEQUENCE [LARGE SCALE GENOMIC DNA]</scope>
    <source>
        <strain evidence="10 13">WO-44C</strain>
    </source>
</reference>
<organism evidence="10 13">
    <name type="scientific">Legionella feeleii</name>
    <dbReference type="NCBI Taxonomy" id="453"/>
    <lineage>
        <taxon>Bacteria</taxon>
        <taxon>Pseudomonadati</taxon>
        <taxon>Pseudomonadota</taxon>
        <taxon>Gammaproteobacteria</taxon>
        <taxon>Legionellales</taxon>
        <taxon>Legionellaceae</taxon>
        <taxon>Legionella</taxon>
    </lineage>
</organism>
<keyword evidence="2 5" id="KW-0285">Flavoprotein</keyword>
<evidence type="ECO:0000259" key="9">
    <source>
        <dbReference type="Pfam" id="PF10590"/>
    </source>
</evidence>